<dbReference type="GO" id="GO:0016740">
    <property type="term" value="F:transferase activity"/>
    <property type="evidence" value="ECO:0007669"/>
    <property type="project" value="UniProtKB-KW"/>
</dbReference>
<accession>A0A8S5MI58</accession>
<keyword evidence="6" id="KW-0663">Pyridoxal phosphate</keyword>
<evidence type="ECO:0000256" key="7">
    <source>
        <dbReference type="ARBA" id="ARBA00023004"/>
    </source>
</evidence>
<dbReference type="Gene3D" id="3.40.640.10">
    <property type="entry name" value="Type I PLP-dependent aspartate aminotransferase-like (Major domain)"/>
    <property type="match status" value="1"/>
</dbReference>
<comment type="cofactor">
    <cofactor evidence="1">
        <name>pyridoxal 5'-phosphate</name>
        <dbReference type="ChEBI" id="CHEBI:597326"/>
    </cofactor>
</comment>
<evidence type="ECO:0000256" key="2">
    <source>
        <dbReference type="ARBA" id="ARBA00006490"/>
    </source>
</evidence>
<name>A0A8S5MI58_9CAUD</name>
<dbReference type="PANTHER" id="PTHR11601">
    <property type="entry name" value="CYSTEINE DESULFURYLASE FAMILY MEMBER"/>
    <property type="match status" value="1"/>
</dbReference>
<evidence type="ECO:0000256" key="6">
    <source>
        <dbReference type="ARBA" id="ARBA00022898"/>
    </source>
</evidence>
<keyword evidence="5" id="KW-0479">Metal-binding</keyword>
<dbReference type="SUPFAM" id="SSF53383">
    <property type="entry name" value="PLP-dependent transferases"/>
    <property type="match status" value="1"/>
</dbReference>
<dbReference type="GO" id="GO:0051536">
    <property type="term" value="F:iron-sulfur cluster binding"/>
    <property type="evidence" value="ECO:0007669"/>
    <property type="project" value="UniProtKB-KW"/>
</dbReference>
<evidence type="ECO:0000256" key="3">
    <source>
        <dbReference type="ARBA" id="ARBA00021783"/>
    </source>
</evidence>
<keyword evidence="7" id="KW-0408">Iron</keyword>
<evidence type="ECO:0000259" key="9">
    <source>
        <dbReference type="Pfam" id="PF00266"/>
    </source>
</evidence>
<dbReference type="InterPro" id="IPR000192">
    <property type="entry name" value="Aminotrans_V_dom"/>
</dbReference>
<dbReference type="InterPro" id="IPR015424">
    <property type="entry name" value="PyrdxlP-dep_Trfase"/>
</dbReference>
<dbReference type="InterPro" id="IPR015422">
    <property type="entry name" value="PyrdxlP-dep_Trfase_small"/>
</dbReference>
<comment type="similarity">
    <text evidence="2">Belongs to the class-V pyridoxal-phosphate-dependent aminotransferase family. NifS/IscS subfamily.</text>
</comment>
<evidence type="ECO:0000256" key="1">
    <source>
        <dbReference type="ARBA" id="ARBA00001933"/>
    </source>
</evidence>
<proteinExistence type="inferred from homology"/>
<evidence type="ECO:0000256" key="5">
    <source>
        <dbReference type="ARBA" id="ARBA00022723"/>
    </source>
</evidence>
<protein>
    <recommendedName>
        <fullName evidence="3">NifS-like protein</fullName>
    </recommendedName>
</protein>
<dbReference type="Gene3D" id="1.10.260.50">
    <property type="match status" value="1"/>
</dbReference>
<evidence type="ECO:0000256" key="4">
    <source>
        <dbReference type="ARBA" id="ARBA00022679"/>
    </source>
</evidence>
<evidence type="ECO:0000256" key="8">
    <source>
        <dbReference type="ARBA" id="ARBA00023014"/>
    </source>
</evidence>
<dbReference type="Gene3D" id="3.90.1150.10">
    <property type="entry name" value="Aspartate Aminotransferase, domain 1"/>
    <property type="match status" value="1"/>
</dbReference>
<organism evidence="10">
    <name type="scientific">Siphoviridae sp. ctAvK3</name>
    <dbReference type="NCBI Taxonomy" id="2826184"/>
    <lineage>
        <taxon>Viruses</taxon>
        <taxon>Duplodnaviria</taxon>
        <taxon>Heunggongvirae</taxon>
        <taxon>Uroviricota</taxon>
        <taxon>Caudoviricetes</taxon>
    </lineage>
</organism>
<evidence type="ECO:0000313" key="10">
    <source>
        <dbReference type="EMBL" id="DAD81888.1"/>
    </source>
</evidence>
<keyword evidence="8" id="KW-0411">Iron-sulfur</keyword>
<dbReference type="InterPro" id="IPR016454">
    <property type="entry name" value="Cysteine_dSase"/>
</dbReference>
<keyword evidence="4" id="KW-0808">Transferase</keyword>
<dbReference type="GO" id="GO:0046872">
    <property type="term" value="F:metal ion binding"/>
    <property type="evidence" value="ECO:0007669"/>
    <property type="project" value="UniProtKB-KW"/>
</dbReference>
<reference evidence="10" key="1">
    <citation type="journal article" date="2021" name="Proc. Natl. Acad. Sci. U.S.A.">
        <title>A Catalog of Tens of Thousands of Viruses from Human Metagenomes Reveals Hidden Associations with Chronic Diseases.</title>
        <authorList>
            <person name="Tisza M.J."/>
            <person name="Buck C.B."/>
        </authorList>
    </citation>
    <scope>NUCLEOTIDE SEQUENCE</scope>
    <source>
        <strain evidence="10">CtAvK3</strain>
    </source>
</reference>
<dbReference type="EMBL" id="BK014910">
    <property type="protein sequence ID" value="DAD81888.1"/>
    <property type="molecule type" value="Genomic_DNA"/>
</dbReference>
<feature type="domain" description="Aminotransferase class V" evidence="9">
    <location>
        <begin position="7"/>
        <end position="373"/>
    </location>
</feature>
<dbReference type="Pfam" id="PF00266">
    <property type="entry name" value="Aminotran_5"/>
    <property type="match status" value="1"/>
</dbReference>
<dbReference type="InterPro" id="IPR015421">
    <property type="entry name" value="PyrdxlP-dep_Trfase_major"/>
</dbReference>
<sequence>MQNLEKIYMDYAATTPMRPAVLEAMEPYFCEKFGNPSARYSWGREAKQSVEKAREQVAALIHAEPDEIYFTSGGSEADNWAIQIGCREARRSRKNSSGELKIITSPIEHHAVLNACMAEKKRGIKVEFLPVYPYGATTAHCPGAFLKNTAMMSIMLANNETGAIQPVEELALAAKEHGVLFHTDAVQAVGNIPVSVETLKADLLSMSAHKFYGPKGVGALYIRRGTILPALILGGHQERDHRAGTENVPGIVGMGKAAELAKEEIPDETFRKSRMRNYMREMIEGTIPEAHCNSMNMYTLPGTLNFSFAGVESEALVMMMDSLGVACSGGSACTSMDLEPSHVLKAMDVDEKWLHGSVRFSFGRETDKAQVDEVVKRLSVAVQRLREMNPLWEDEANG</sequence>
<dbReference type="PANTHER" id="PTHR11601:SF34">
    <property type="entry name" value="CYSTEINE DESULFURASE"/>
    <property type="match status" value="1"/>
</dbReference>
<dbReference type="PIRSF" id="PIRSF005572">
    <property type="entry name" value="NifS"/>
    <property type="match status" value="1"/>
</dbReference>